<keyword evidence="5 7" id="KW-0472">Membrane</keyword>
<evidence type="ECO:0000256" key="3">
    <source>
        <dbReference type="ARBA" id="ARBA00022692"/>
    </source>
</evidence>
<keyword evidence="9" id="KW-1185">Reference proteome</keyword>
<evidence type="ECO:0000256" key="4">
    <source>
        <dbReference type="ARBA" id="ARBA00022989"/>
    </source>
</evidence>
<feature type="transmembrane region" description="Helical" evidence="7">
    <location>
        <begin position="63"/>
        <end position="90"/>
    </location>
</feature>
<evidence type="ECO:0000313" key="9">
    <source>
        <dbReference type="Proteomes" id="UP000265768"/>
    </source>
</evidence>
<feature type="transmembrane region" description="Helical" evidence="7">
    <location>
        <begin position="143"/>
        <end position="166"/>
    </location>
</feature>
<evidence type="ECO:0000256" key="1">
    <source>
        <dbReference type="ARBA" id="ARBA00004141"/>
    </source>
</evidence>
<evidence type="ECO:0000256" key="7">
    <source>
        <dbReference type="SAM" id="Phobius"/>
    </source>
</evidence>
<dbReference type="EMBL" id="QZEY01000008">
    <property type="protein sequence ID" value="RJL30939.1"/>
    <property type="molecule type" value="Genomic_DNA"/>
</dbReference>
<feature type="transmembrane region" description="Helical" evidence="7">
    <location>
        <begin position="261"/>
        <end position="282"/>
    </location>
</feature>
<dbReference type="PANTHER" id="PTHR21716:SF64">
    <property type="entry name" value="AI-2 TRANSPORT PROTEIN TQSA"/>
    <property type="match status" value="1"/>
</dbReference>
<dbReference type="GO" id="GO:0055085">
    <property type="term" value="P:transmembrane transport"/>
    <property type="evidence" value="ECO:0007669"/>
    <property type="project" value="TreeGrafter"/>
</dbReference>
<accession>A0A3A4AQR0</accession>
<feature type="transmembrane region" description="Helical" evidence="7">
    <location>
        <begin position="302"/>
        <end position="328"/>
    </location>
</feature>
<feature type="transmembrane region" description="Helical" evidence="7">
    <location>
        <begin position="35"/>
        <end position="56"/>
    </location>
</feature>
<evidence type="ECO:0000313" key="8">
    <source>
        <dbReference type="EMBL" id="RJL30939.1"/>
    </source>
</evidence>
<dbReference type="AlphaFoldDB" id="A0A3A4AQR0"/>
<name>A0A3A4AQR0_9ACTN</name>
<keyword evidence="4 7" id="KW-1133">Transmembrane helix</keyword>
<dbReference type="RefSeq" id="WP_119928362.1">
    <property type="nucleotide sequence ID" value="NZ_QZEY01000008.1"/>
</dbReference>
<gene>
    <name evidence="8" type="ORF">D5H75_21865</name>
</gene>
<evidence type="ECO:0000256" key="6">
    <source>
        <dbReference type="SAM" id="MobiDB-lite"/>
    </source>
</evidence>
<comment type="similarity">
    <text evidence="2">Belongs to the autoinducer-2 exporter (AI-2E) (TC 2.A.86) family.</text>
</comment>
<comment type="caution">
    <text evidence="8">The sequence shown here is derived from an EMBL/GenBank/DDBJ whole genome shotgun (WGS) entry which is preliminary data.</text>
</comment>
<dbReference type="Proteomes" id="UP000265768">
    <property type="component" value="Unassembled WGS sequence"/>
</dbReference>
<feature type="region of interest" description="Disordered" evidence="6">
    <location>
        <begin position="343"/>
        <end position="384"/>
    </location>
</feature>
<reference evidence="8 9" key="1">
    <citation type="submission" date="2018-09" db="EMBL/GenBank/DDBJ databases">
        <title>YIM 75507 draft genome.</title>
        <authorList>
            <person name="Tang S."/>
            <person name="Feng Y."/>
        </authorList>
    </citation>
    <scope>NUCLEOTIDE SEQUENCE [LARGE SCALE GENOMIC DNA]</scope>
    <source>
        <strain evidence="8 9">YIM 75507</strain>
    </source>
</reference>
<evidence type="ECO:0000256" key="2">
    <source>
        <dbReference type="ARBA" id="ARBA00009773"/>
    </source>
</evidence>
<dbReference type="PANTHER" id="PTHR21716">
    <property type="entry name" value="TRANSMEMBRANE PROTEIN"/>
    <property type="match status" value="1"/>
</dbReference>
<feature type="transmembrane region" description="Helical" evidence="7">
    <location>
        <begin position="12"/>
        <end position="29"/>
    </location>
</feature>
<sequence>MTDERRWPLPRALMLLLGLASAFIVLAGLREVSSIAGPVFLALVMTVTVSPLRSWLARRGAPVVVTVGVPMLVVFLVLLALIGAVALAGVQLAGVLPNYTDEFSQLMNDATRWADSLGVRRDQIQKALNTLDPSRLFGLLQGFLSGLTSTLSMFLLIVIVVFTMGLDALSTSRVMDHIARSRPDLVTALSSFARCTRRYLWVSTVFGAINTVLDVTALYILGVPLPLLWGILAFIANYIPNIGFFLALIPPALIGLLDGGVSTMLGVIIAYMLINFVVQSLIMPKFLGDAVGLSTTLTMLSLLVWAYVLGPLGALLAIPLSTLVRALLVDADPNAKWLAPLISADAPDDDPKTGKTGKAGKTAERDASRNSQNPPGNPQSPDRP</sequence>
<feature type="transmembrane region" description="Helical" evidence="7">
    <location>
        <begin position="199"/>
        <end position="221"/>
    </location>
</feature>
<comment type="subcellular location">
    <subcellularLocation>
        <location evidence="1">Membrane</location>
        <topology evidence="1">Multi-pass membrane protein</topology>
    </subcellularLocation>
</comment>
<proteinExistence type="inferred from homology"/>
<protein>
    <submittedName>
        <fullName evidence="8">AI-2E family transporter</fullName>
    </submittedName>
</protein>
<organism evidence="8 9">
    <name type="scientific">Bailinhaonella thermotolerans</name>
    <dbReference type="NCBI Taxonomy" id="1070861"/>
    <lineage>
        <taxon>Bacteria</taxon>
        <taxon>Bacillati</taxon>
        <taxon>Actinomycetota</taxon>
        <taxon>Actinomycetes</taxon>
        <taxon>Streptosporangiales</taxon>
        <taxon>Streptosporangiaceae</taxon>
        <taxon>Bailinhaonella</taxon>
    </lineage>
</organism>
<dbReference type="GO" id="GO:0016020">
    <property type="term" value="C:membrane"/>
    <property type="evidence" value="ECO:0007669"/>
    <property type="project" value="UniProtKB-SubCell"/>
</dbReference>
<dbReference type="OrthoDB" id="9799225at2"/>
<evidence type="ECO:0000256" key="5">
    <source>
        <dbReference type="ARBA" id="ARBA00023136"/>
    </source>
</evidence>
<dbReference type="Pfam" id="PF01594">
    <property type="entry name" value="AI-2E_transport"/>
    <property type="match status" value="1"/>
</dbReference>
<keyword evidence="3 7" id="KW-0812">Transmembrane</keyword>
<feature type="transmembrane region" description="Helical" evidence="7">
    <location>
        <begin position="227"/>
        <end position="249"/>
    </location>
</feature>
<dbReference type="InterPro" id="IPR002549">
    <property type="entry name" value="AI-2E-like"/>
</dbReference>